<comment type="caution">
    <text evidence="2">The sequence shown here is derived from an EMBL/GenBank/DDBJ whole genome shotgun (WGS) entry which is preliminary data.</text>
</comment>
<dbReference type="GO" id="GO:0003824">
    <property type="term" value="F:catalytic activity"/>
    <property type="evidence" value="ECO:0007669"/>
    <property type="project" value="InterPro"/>
</dbReference>
<feature type="domain" description="Flavoprotein" evidence="1">
    <location>
        <begin position="6"/>
        <end position="170"/>
    </location>
</feature>
<dbReference type="SUPFAM" id="SSF52507">
    <property type="entry name" value="Homo-oligomeric flavin-containing Cys decarboxylases, HFCD"/>
    <property type="match status" value="1"/>
</dbReference>
<proteinExistence type="predicted"/>
<dbReference type="Gene3D" id="3.40.50.1950">
    <property type="entry name" value="Flavin prenyltransferase-like"/>
    <property type="match status" value="1"/>
</dbReference>
<dbReference type="NCBIfam" id="NF006161">
    <property type="entry name" value="PRK08305.1"/>
    <property type="match status" value="1"/>
</dbReference>
<name>A0A9D1WW49_9FIRM</name>
<evidence type="ECO:0000259" key="1">
    <source>
        <dbReference type="Pfam" id="PF02441"/>
    </source>
</evidence>
<evidence type="ECO:0000313" key="2">
    <source>
        <dbReference type="EMBL" id="HIX68238.1"/>
    </source>
</evidence>
<sequence length="200" mass="21732">MKLGNKRIGVAMTGSFCTFAKAIGKIEDLVEEGAKVQTIFSDAAQVIDSRFGKAKDFVSKVTEITGQEPMRTIEQAEVIGPTACFDLVVILPCTGNTMAKLANGITDTPVLMAAKAHLRNGKPLLISMATNDAMGMNFRNIGHLFNCKNVYFVPFGQDDPIKKPNSMIAETDLLIPAMLEALKGRQIQPVIGNWKMQGKK</sequence>
<dbReference type="Pfam" id="PF02441">
    <property type="entry name" value="Flavoprotein"/>
    <property type="match status" value="1"/>
</dbReference>
<gene>
    <name evidence="2" type="ORF">H9735_09020</name>
</gene>
<dbReference type="InterPro" id="IPR036551">
    <property type="entry name" value="Flavin_trans-like"/>
</dbReference>
<protein>
    <submittedName>
        <fullName evidence="2">Dipicolinate synthase subunit B</fullName>
    </submittedName>
</protein>
<accession>A0A9D1WW49</accession>
<dbReference type="Proteomes" id="UP000886721">
    <property type="component" value="Unassembled WGS sequence"/>
</dbReference>
<dbReference type="InterPro" id="IPR014214">
    <property type="entry name" value="Dipicolinic_acid_synth_B"/>
</dbReference>
<reference evidence="2" key="2">
    <citation type="submission" date="2021-04" db="EMBL/GenBank/DDBJ databases">
        <authorList>
            <person name="Gilroy R."/>
        </authorList>
    </citation>
    <scope>NUCLEOTIDE SEQUENCE</scope>
    <source>
        <strain evidence="2">CHK191-13928</strain>
    </source>
</reference>
<organism evidence="2 3">
    <name type="scientific">Candidatus Anaerostipes excrementavium</name>
    <dbReference type="NCBI Taxonomy" id="2838463"/>
    <lineage>
        <taxon>Bacteria</taxon>
        <taxon>Bacillati</taxon>
        <taxon>Bacillota</taxon>
        <taxon>Clostridia</taxon>
        <taxon>Lachnospirales</taxon>
        <taxon>Lachnospiraceae</taxon>
        <taxon>Anaerostipes</taxon>
    </lineage>
</organism>
<dbReference type="PIRSF" id="PIRSF001390">
    <property type="entry name" value="Dipicolinate_synth_subunit_B"/>
    <property type="match status" value="1"/>
</dbReference>
<dbReference type="AlphaFoldDB" id="A0A9D1WW49"/>
<dbReference type="NCBIfam" id="TIGR02852">
    <property type="entry name" value="spore_dpaB"/>
    <property type="match status" value="1"/>
</dbReference>
<evidence type="ECO:0000313" key="3">
    <source>
        <dbReference type="Proteomes" id="UP000886721"/>
    </source>
</evidence>
<dbReference type="InterPro" id="IPR003382">
    <property type="entry name" value="Flavoprotein"/>
</dbReference>
<reference evidence="2" key="1">
    <citation type="journal article" date="2021" name="PeerJ">
        <title>Extensive microbial diversity within the chicken gut microbiome revealed by metagenomics and culture.</title>
        <authorList>
            <person name="Gilroy R."/>
            <person name="Ravi A."/>
            <person name="Getino M."/>
            <person name="Pursley I."/>
            <person name="Horton D.L."/>
            <person name="Alikhan N.F."/>
            <person name="Baker D."/>
            <person name="Gharbi K."/>
            <person name="Hall N."/>
            <person name="Watson M."/>
            <person name="Adriaenssens E.M."/>
            <person name="Foster-Nyarko E."/>
            <person name="Jarju S."/>
            <person name="Secka A."/>
            <person name="Antonio M."/>
            <person name="Oren A."/>
            <person name="Chaudhuri R.R."/>
            <person name="La Ragione R."/>
            <person name="Hildebrand F."/>
            <person name="Pallen M.J."/>
        </authorList>
    </citation>
    <scope>NUCLEOTIDE SEQUENCE</scope>
    <source>
        <strain evidence="2">CHK191-13928</strain>
    </source>
</reference>
<dbReference type="EMBL" id="DXEM01000031">
    <property type="protein sequence ID" value="HIX68238.1"/>
    <property type="molecule type" value="Genomic_DNA"/>
</dbReference>